<dbReference type="eggNOG" id="COG0845">
    <property type="taxonomic scope" value="Bacteria"/>
</dbReference>
<dbReference type="PANTHER" id="PTHR30469">
    <property type="entry name" value="MULTIDRUG RESISTANCE PROTEIN MDTA"/>
    <property type="match status" value="1"/>
</dbReference>
<evidence type="ECO:0000259" key="4">
    <source>
        <dbReference type="Pfam" id="PF25973"/>
    </source>
</evidence>
<dbReference type="Pfam" id="PF25954">
    <property type="entry name" value="Beta-barrel_RND_2"/>
    <property type="match status" value="1"/>
</dbReference>
<dbReference type="STRING" id="360910.BAV1940"/>
<dbReference type="Proteomes" id="UP000001977">
    <property type="component" value="Chromosome"/>
</dbReference>
<comment type="similarity">
    <text evidence="1">Belongs to the membrane fusion protein (MFP) (TC 8.A.1) family.</text>
</comment>
<dbReference type="RefSeq" id="WP_012417607.1">
    <property type="nucleotide sequence ID" value="NC_010645.1"/>
</dbReference>
<evidence type="ECO:0000313" key="5">
    <source>
        <dbReference type="EMBL" id="CAJ49549.1"/>
    </source>
</evidence>
<dbReference type="Gene3D" id="1.10.287.470">
    <property type="entry name" value="Helix hairpin bin"/>
    <property type="match status" value="1"/>
</dbReference>
<evidence type="ECO:0000259" key="3">
    <source>
        <dbReference type="Pfam" id="PF25954"/>
    </source>
</evidence>
<dbReference type="EMBL" id="AM167904">
    <property type="protein sequence ID" value="CAJ49549.1"/>
    <property type="molecule type" value="Genomic_DNA"/>
</dbReference>
<dbReference type="Gene3D" id="2.40.50.100">
    <property type="match status" value="1"/>
</dbReference>
<feature type="signal peptide" evidence="2">
    <location>
        <begin position="1"/>
        <end position="24"/>
    </location>
</feature>
<dbReference type="Pfam" id="PF25973">
    <property type="entry name" value="BSH_CzcB"/>
    <property type="match status" value="1"/>
</dbReference>
<dbReference type="GO" id="GO:1990281">
    <property type="term" value="C:efflux pump complex"/>
    <property type="evidence" value="ECO:0007669"/>
    <property type="project" value="TreeGrafter"/>
</dbReference>
<dbReference type="InterPro" id="IPR006143">
    <property type="entry name" value="RND_pump_MFP"/>
</dbReference>
<dbReference type="NCBIfam" id="TIGR01730">
    <property type="entry name" value="RND_mfp"/>
    <property type="match status" value="1"/>
</dbReference>
<keyword evidence="6" id="KW-1185">Reference proteome</keyword>
<protein>
    <submittedName>
        <fullName evidence="5">HlyD-family secretion protein</fullName>
    </submittedName>
</protein>
<proteinExistence type="inferred from homology"/>
<evidence type="ECO:0000256" key="2">
    <source>
        <dbReference type="SAM" id="SignalP"/>
    </source>
</evidence>
<dbReference type="Gene3D" id="2.40.30.170">
    <property type="match status" value="1"/>
</dbReference>
<sequence>MMKTFSFARCASLALLLVSSAPQAQSLLPDPALVPLNGAPADGLARPMACLIEPFQVSELGSPAAGVLERVLVQRGDTVKKGQVIAELNTHVDEATLGLRRAEAAYLGRVVDRNADLYKRKLLPAGDYDEMSSRSRQAQLQVALQQAILAERSIKSPFDGVVAERYAGPGDRVNDNKIVKLAQIDPLVVKVAVPEGLYGRIKADADAQVSINPAISSQTLQAKVWRIDRVMDAASGTFIVLLTIPNKGNAIPAGIRCSVRF</sequence>
<organism evidence="5 6">
    <name type="scientific">Bordetella avium (strain 197N)</name>
    <dbReference type="NCBI Taxonomy" id="360910"/>
    <lineage>
        <taxon>Bacteria</taxon>
        <taxon>Pseudomonadati</taxon>
        <taxon>Pseudomonadota</taxon>
        <taxon>Betaproteobacteria</taxon>
        <taxon>Burkholderiales</taxon>
        <taxon>Alcaligenaceae</taxon>
        <taxon>Bordetella</taxon>
    </lineage>
</organism>
<evidence type="ECO:0000313" key="6">
    <source>
        <dbReference type="Proteomes" id="UP000001977"/>
    </source>
</evidence>
<feature type="domain" description="CusB-like beta-barrel" evidence="3">
    <location>
        <begin position="189"/>
        <end position="260"/>
    </location>
</feature>
<gene>
    <name evidence="5" type="ordered locus">BAV1940</name>
</gene>
<dbReference type="InterPro" id="IPR058647">
    <property type="entry name" value="BSH_CzcB-like"/>
</dbReference>
<feature type="domain" description="CzcB-like barrel-sandwich hybrid" evidence="4">
    <location>
        <begin position="62"/>
        <end position="178"/>
    </location>
</feature>
<dbReference type="KEGG" id="bav:BAV1940"/>
<reference evidence="5 6" key="1">
    <citation type="journal article" date="2006" name="J. Bacteriol.">
        <title>Comparison of the genome sequence of the poultry pathogen Bordetella avium with those of B. bronchiseptica, B. pertussis, and B. parapertussis reveals extensive diversity in surface structures associated with host interaction.</title>
        <authorList>
            <person name="Sebaihia M."/>
            <person name="Preston A."/>
            <person name="Maskell D.J."/>
            <person name="Kuzmiak H."/>
            <person name="Connell T.D."/>
            <person name="King N.D."/>
            <person name="Orndorff P.E."/>
            <person name="Miyamoto D.M."/>
            <person name="Thomson N.R."/>
            <person name="Harris D."/>
            <person name="Goble A."/>
            <person name="Lord A."/>
            <person name="Murphy L."/>
            <person name="Quail M.A."/>
            <person name="Rutter S."/>
            <person name="Squares R."/>
            <person name="Squares S."/>
            <person name="Woodward J."/>
            <person name="Parkhill J."/>
            <person name="Temple L.M."/>
        </authorList>
    </citation>
    <scope>NUCLEOTIDE SEQUENCE [LARGE SCALE GENOMIC DNA]</scope>
    <source>
        <strain evidence="5 6">197N</strain>
    </source>
</reference>
<dbReference type="OrthoDB" id="9768185at2"/>
<dbReference type="InterPro" id="IPR058792">
    <property type="entry name" value="Beta-barrel_RND_2"/>
</dbReference>
<evidence type="ECO:0000256" key="1">
    <source>
        <dbReference type="ARBA" id="ARBA00009477"/>
    </source>
</evidence>
<dbReference type="HOGENOM" id="CLU_067274_0_0_4"/>
<accession>Q2L0B6</accession>
<dbReference type="GO" id="GO:0015562">
    <property type="term" value="F:efflux transmembrane transporter activity"/>
    <property type="evidence" value="ECO:0007669"/>
    <property type="project" value="TreeGrafter"/>
</dbReference>
<dbReference type="AlphaFoldDB" id="Q2L0B6"/>
<name>Q2L0B6_BORA1</name>
<keyword evidence="2" id="KW-0732">Signal</keyword>
<feature type="chain" id="PRO_5004211860" evidence="2">
    <location>
        <begin position="25"/>
        <end position="261"/>
    </location>
</feature>
<dbReference type="SUPFAM" id="SSF111369">
    <property type="entry name" value="HlyD-like secretion proteins"/>
    <property type="match status" value="1"/>
</dbReference>